<gene>
    <name evidence="1" type="ORF">NCTC1934_06866</name>
    <name evidence="2" type="ORF">NCTC1934_06962</name>
</gene>
<name>A0A379JM82_9NOCA</name>
<organism evidence="2 3">
    <name type="scientific">Nocardia otitidiscaviarum</name>
    <dbReference type="NCBI Taxonomy" id="1823"/>
    <lineage>
        <taxon>Bacteria</taxon>
        <taxon>Bacillati</taxon>
        <taxon>Actinomycetota</taxon>
        <taxon>Actinomycetes</taxon>
        <taxon>Mycobacteriales</taxon>
        <taxon>Nocardiaceae</taxon>
        <taxon>Nocardia</taxon>
    </lineage>
</organism>
<accession>A0A379JM82</accession>
<dbReference type="EMBL" id="UGRY01000008">
    <property type="protein sequence ID" value="SUD49608.1"/>
    <property type="molecule type" value="Genomic_DNA"/>
</dbReference>
<sequence>MAAADEVERLREQIAAGKLAGLRADRAEILTELDAATGDDVAFLEGQLDDVDAQIAVLLERCGRALGERQRTRARSAPPDATGTLF</sequence>
<protein>
    <submittedName>
        <fullName evidence="2">Uncharacterized protein</fullName>
    </submittedName>
</protein>
<evidence type="ECO:0000313" key="1">
    <source>
        <dbReference type="EMBL" id="SUD49512.1"/>
    </source>
</evidence>
<evidence type="ECO:0000313" key="3">
    <source>
        <dbReference type="Proteomes" id="UP000255467"/>
    </source>
</evidence>
<dbReference type="EMBL" id="UGRY01000008">
    <property type="protein sequence ID" value="SUD49512.1"/>
    <property type="molecule type" value="Genomic_DNA"/>
</dbReference>
<keyword evidence="3" id="KW-1185">Reference proteome</keyword>
<evidence type="ECO:0000313" key="2">
    <source>
        <dbReference type="EMBL" id="SUD49608.1"/>
    </source>
</evidence>
<dbReference type="RefSeq" id="WP_039819073.1">
    <property type="nucleotide sequence ID" value="NZ_UGRY01000008.1"/>
</dbReference>
<dbReference type="Proteomes" id="UP000255467">
    <property type="component" value="Unassembled WGS sequence"/>
</dbReference>
<dbReference type="OrthoDB" id="9983313at2"/>
<dbReference type="AlphaFoldDB" id="A0A379JM82"/>
<proteinExistence type="predicted"/>
<reference evidence="2 3" key="1">
    <citation type="submission" date="2018-06" db="EMBL/GenBank/DDBJ databases">
        <authorList>
            <consortium name="Pathogen Informatics"/>
            <person name="Doyle S."/>
        </authorList>
    </citation>
    <scope>NUCLEOTIDE SEQUENCE [LARGE SCALE GENOMIC DNA]</scope>
    <source>
        <strain evidence="2 3">NCTC1934</strain>
    </source>
</reference>